<protein>
    <submittedName>
        <fullName evidence="3">Uncharacterized protein</fullName>
    </submittedName>
</protein>
<name>A0A9D5CAC3_9LILI</name>
<keyword evidence="4" id="KW-1185">Reference proteome</keyword>
<dbReference type="EMBL" id="JAGGNH010000006">
    <property type="protein sequence ID" value="KAJ0969681.1"/>
    <property type="molecule type" value="Genomic_DNA"/>
</dbReference>
<dbReference type="Proteomes" id="UP001085076">
    <property type="component" value="Miscellaneous, Linkage group lg06"/>
</dbReference>
<evidence type="ECO:0000256" key="2">
    <source>
        <dbReference type="SAM" id="Phobius"/>
    </source>
</evidence>
<gene>
    <name evidence="3" type="ORF">J5N97_022558</name>
</gene>
<reference evidence="3" key="2">
    <citation type="journal article" date="2022" name="Hortic Res">
        <title>The genome of Dioscorea zingiberensis sheds light on the biosynthesis, origin and evolution of the medicinally important diosgenin saponins.</title>
        <authorList>
            <person name="Li Y."/>
            <person name="Tan C."/>
            <person name="Li Z."/>
            <person name="Guo J."/>
            <person name="Li S."/>
            <person name="Chen X."/>
            <person name="Wang C."/>
            <person name="Dai X."/>
            <person name="Yang H."/>
            <person name="Song W."/>
            <person name="Hou L."/>
            <person name="Xu J."/>
            <person name="Tong Z."/>
            <person name="Xu A."/>
            <person name="Yuan X."/>
            <person name="Wang W."/>
            <person name="Yang Q."/>
            <person name="Chen L."/>
            <person name="Sun Z."/>
            <person name="Wang K."/>
            <person name="Pan B."/>
            <person name="Chen J."/>
            <person name="Bao Y."/>
            <person name="Liu F."/>
            <person name="Qi X."/>
            <person name="Gang D.R."/>
            <person name="Wen J."/>
            <person name="Li J."/>
        </authorList>
    </citation>
    <scope>NUCLEOTIDE SEQUENCE</scope>
    <source>
        <strain evidence="3">Dzin_1.0</strain>
    </source>
</reference>
<feature type="compositionally biased region" description="Basic residues" evidence="1">
    <location>
        <begin position="128"/>
        <end position="142"/>
    </location>
</feature>
<feature type="region of interest" description="Disordered" evidence="1">
    <location>
        <begin position="121"/>
        <end position="142"/>
    </location>
</feature>
<feature type="transmembrane region" description="Helical" evidence="2">
    <location>
        <begin position="62"/>
        <end position="85"/>
    </location>
</feature>
<reference evidence="3" key="1">
    <citation type="submission" date="2021-03" db="EMBL/GenBank/DDBJ databases">
        <authorList>
            <person name="Li Z."/>
            <person name="Yang C."/>
        </authorList>
    </citation>
    <scope>NUCLEOTIDE SEQUENCE</scope>
    <source>
        <strain evidence="3">Dzin_1.0</strain>
        <tissue evidence="3">Leaf</tissue>
    </source>
</reference>
<dbReference type="AlphaFoldDB" id="A0A9D5CAC3"/>
<accession>A0A9D5CAC3</accession>
<keyword evidence="2" id="KW-0472">Membrane</keyword>
<keyword evidence="2" id="KW-0812">Transmembrane</keyword>
<evidence type="ECO:0000313" key="3">
    <source>
        <dbReference type="EMBL" id="KAJ0969681.1"/>
    </source>
</evidence>
<evidence type="ECO:0000256" key="1">
    <source>
        <dbReference type="SAM" id="MobiDB-lite"/>
    </source>
</evidence>
<organism evidence="3 4">
    <name type="scientific">Dioscorea zingiberensis</name>
    <dbReference type="NCBI Taxonomy" id="325984"/>
    <lineage>
        <taxon>Eukaryota</taxon>
        <taxon>Viridiplantae</taxon>
        <taxon>Streptophyta</taxon>
        <taxon>Embryophyta</taxon>
        <taxon>Tracheophyta</taxon>
        <taxon>Spermatophyta</taxon>
        <taxon>Magnoliopsida</taxon>
        <taxon>Liliopsida</taxon>
        <taxon>Dioscoreales</taxon>
        <taxon>Dioscoreaceae</taxon>
        <taxon>Dioscorea</taxon>
    </lineage>
</organism>
<evidence type="ECO:0000313" key="4">
    <source>
        <dbReference type="Proteomes" id="UP001085076"/>
    </source>
</evidence>
<keyword evidence="2" id="KW-1133">Transmembrane helix</keyword>
<comment type="caution">
    <text evidence="3">The sequence shown here is derived from an EMBL/GenBank/DDBJ whole genome shotgun (WGS) entry which is preliminary data.</text>
</comment>
<proteinExistence type="predicted"/>
<sequence>MASASKGGTMMIGQESGFHEAAAASSRHEIQRFSISSFFSGNMAARRCRNYLAARWQISSTMVMIFGLLTGNGISSAMGLILGFLTRDGLILDAPSATSRGSAAEGLQIRANKARAAQIKSAEVAESRRRRTQAIGHGRRRA</sequence>